<feature type="binding site" evidence="21">
    <location>
        <position position="246"/>
    </location>
    <ligand>
        <name>Mg(2+)</name>
        <dbReference type="ChEBI" id="CHEBI:18420"/>
    </ligand>
</feature>
<feature type="active site" description="Proton acceptor" evidence="19">
    <location>
        <position position="241"/>
    </location>
</feature>
<feature type="binding site" evidence="20">
    <location>
        <position position="122"/>
    </location>
    <ligand>
        <name>ATP</name>
        <dbReference type="ChEBI" id="CHEBI:30616"/>
    </ligand>
</feature>
<dbReference type="GO" id="GO:0030874">
    <property type="term" value="C:nucleolar chromatin"/>
    <property type="evidence" value="ECO:0007669"/>
    <property type="project" value="EnsemblFungi"/>
</dbReference>
<feature type="binding site" evidence="20">
    <location>
        <position position="194"/>
    </location>
    <ligand>
        <name>ATP</name>
        <dbReference type="ChEBI" id="CHEBI:30616"/>
    </ligand>
</feature>
<proteinExistence type="inferred from homology"/>
<dbReference type="PANTHER" id="PTHR45723">
    <property type="entry name" value="SERINE/THREONINE-PROTEIN KINASE RIO1"/>
    <property type="match status" value="1"/>
</dbReference>
<dbReference type="Proteomes" id="UP000095023">
    <property type="component" value="Unassembled WGS sequence"/>
</dbReference>
<feature type="compositionally biased region" description="Low complexity" evidence="22">
    <location>
        <begin position="385"/>
        <end position="394"/>
    </location>
</feature>
<evidence type="ECO:0000256" key="15">
    <source>
        <dbReference type="ARBA" id="ARBA00022842"/>
    </source>
</evidence>
<evidence type="ECO:0000256" key="12">
    <source>
        <dbReference type="ARBA" id="ARBA00022777"/>
    </source>
</evidence>
<dbReference type="SMART" id="SM00090">
    <property type="entry name" value="RIO"/>
    <property type="match status" value="1"/>
</dbReference>
<keyword evidence="9" id="KW-0808">Transferase</keyword>
<dbReference type="InterPro" id="IPR000719">
    <property type="entry name" value="Prot_kinase_dom"/>
</dbReference>
<evidence type="ECO:0000313" key="24">
    <source>
        <dbReference type="EMBL" id="ODV89815.1"/>
    </source>
</evidence>
<dbReference type="Pfam" id="PF01163">
    <property type="entry name" value="RIO1"/>
    <property type="match status" value="1"/>
</dbReference>
<dbReference type="GO" id="GO:0000776">
    <property type="term" value="C:kinetochore"/>
    <property type="evidence" value="ECO:0007669"/>
    <property type="project" value="EnsemblFungi"/>
</dbReference>
<name>A0A1E4TDH8_9ASCO</name>
<dbReference type="GO" id="GO:0005739">
    <property type="term" value="C:mitochondrion"/>
    <property type="evidence" value="ECO:0007669"/>
    <property type="project" value="EnsemblFungi"/>
</dbReference>
<feature type="compositionally biased region" description="Acidic residues" evidence="22">
    <location>
        <begin position="395"/>
        <end position="410"/>
    </location>
</feature>
<feature type="compositionally biased region" description="Basic and acidic residues" evidence="22">
    <location>
        <begin position="416"/>
        <end position="446"/>
    </location>
</feature>
<comment type="subcellular location">
    <subcellularLocation>
        <location evidence="2">Cytoplasm</location>
    </subcellularLocation>
</comment>
<comment type="cofactor">
    <cofactor evidence="1 21">
        <name>Mg(2+)</name>
        <dbReference type="ChEBI" id="CHEBI:18420"/>
    </cofactor>
</comment>
<dbReference type="InterPro" id="IPR018935">
    <property type="entry name" value="RIO_kinase_CS"/>
</dbReference>
<dbReference type="PIRSF" id="PIRSF038147">
    <property type="entry name" value="Ser/Thr_PK_RIO1"/>
    <property type="match status" value="1"/>
</dbReference>
<feature type="compositionally biased region" description="Basic and acidic residues" evidence="22">
    <location>
        <begin position="8"/>
        <end position="17"/>
    </location>
</feature>
<dbReference type="SUPFAM" id="SSF56112">
    <property type="entry name" value="Protein kinase-like (PK-like)"/>
    <property type="match status" value="1"/>
</dbReference>
<dbReference type="Gene3D" id="3.30.200.20">
    <property type="entry name" value="Phosphorylase Kinase, domain 1"/>
    <property type="match status" value="1"/>
</dbReference>
<evidence type="ECO:0000256" key="18">
    <source>
        <dbReference type="ARBA" id="ARBA00068838"/>
    </source>
</evidence>
<keyword evidence="8" id="KW-0723">Serine/threonine-protein kinase</keyword>
<dbReference type="GO" id="GO:0003682">
    <property type="term" value="F:chromatin binding"/>
    <property type="evidence" value="ECO:0007669"/>
    <property type="project" value="EnsemblFungi"/>
</dbReference>
<dbReference type="Gene3D" id="1.10.510.10">
    <property type="entry name" value="Transferase(Phosphotransferase) domain 1"/>
    <property type="match status" value="1"/>
</dbReference>
<dbReference type="PROSITE" id="PS50011">
    <property type="entry name" value="PROTEIN_KINASE_DOM"/>
    <property type="match status" value="1"/>
</dbReference>
<dbReference type="GO" id="GO:0016787">
    <property type="term" value="F:hydrolase activity"/>
    <property type="evidence" value="ECO:0007669"/>
    <property type="project" value="UniProtKB-KW"/>
</dbReference>
<dbReference type="EC" id="2.7.11.1" evidence="4"/>
<evidence type="ECO:0000256" key="6">
    <source>
        <dbReference type="ARBA" id="ARBA00022490"/>
    </source>
</evidence>
<dbReference type="AlphaFoldDB" id="A0A1E4TDH8"/>
<evidence type="ECO:0000256" key="2">
    <source>
        <dbReference type="ARBA" id="ARBA00004496"/>
    </source>
</evidence>
<dbReference type="GO" id="GO:0007096">
    <property type="term" value="P:regulation of exit from mitosis"/>
    <property type="evidence" value="ECO:0007669"/>
    <property type="project" value="EnsemblFungi"/>
</dbReference>
<evidence type="ECO:0000256" key="14">
    <source>
        <dbReference type="ARBA" id="ARBA00022840"/>
    </source>
</evidence>
<dbReference type="GO" id="GO:0016479">
    <property type="term" value="P:negative regulation of transcription by RNA polymerase I"/>
    <property type="evidence" value="ECO:0007669"/>
    <property type="project" value="EnsemblFungi"/>
</dbReference>
<organism evidence="24 25">
    <name type="scientific">Tortispora caseinolytica NRRL Y-17796</name>
    <dbReference type="NCBI Taxonomy" id="767744"/>
    <lineage>
        <taxon>Eukaryota</taxon>
        <taxon>Fungi</taxon>
        <taxon>Dikarya</taxon>
        <taxon>Ascomycota</taxon>
        <taxon>Saccharomycotina</taxon>
        <taxon>Trigonopsidomycetes</taxon>
        <taxon>Trigonopsidales</taxon>
        <taxon>Trigonopsidaceae</taxon>
        <taxon>Tortispora</taxon>
    </lineage>
</organism>
<evidence type="ECO:0000256" key="16">
    <source>
        <dbReference type="ARBA" id="ARBA00047899"/>
    </source>
</evidence>
<dbReference type="InterPro" id="IPR018934">
    <property type="entry name" value="RIO_dom"/>
</dbReference>
<evidence type="ECO:0000256" key="17">
    <source>
        <dbReference type="ARBA" id="ARBA00048679"/>
    </source>
</evidence>
<dbReference type="GO" id="GO:2000234">
    <property type="term" value="P:positive regulation of rRNA processing"/>
    <property type="evidence" value="ECO:0007669"/>
    <property type="project" value="EnsemblFungi"/>
</dbReference>
<evidence type="ECO:0000313" key="25">
    <source>
        <dbReference type="Proteomes" id="UP000095023"/>
    </source>
</evidence>
<dbReference type="InterPro" id="IPR017407">
    <property type="entry name" value="Ser/Thr_kinase_Rio1"/>
</dbReference>
<dbReference type="GO" id="GO:0046872">
    <property type="term" value="F:metal ion binding"/>
    <property type="evidence" value="ECO:0007669"/>
    <property type="project" value="UniProtKB-KW"/>
</dbReference>
<evidence type="ECO:0000256" key="22">
    <source>
        <dbReference type="SAM" id="MobiDB-lite"/>
    </source>
</evidence>
<evidence type="ECO:0000256" key="11">
    <source>
        <dbReference type="ARBA" id="ARBA00022741"/>
    </source>
</evidence>
<reference evidence="25" key="1">
    <citation type="submission" date="2016-02" db="EMBL/GenBank/DDBJ databases">
        <title>Comparative genomics of biotechnologically important yeasts.</title>
        <authorList>
            <consortium name="DOE Joint Genome Institute"/>
            <person name="Riley R."/>
            <person name="Haridas S."/>
            <person name="Wolfe K.H."/>
            <person name="Lopes M.R."/>
            <person name="Hittinger C.T."/>
            <person name="Goker M."/>
            <person name="Salamov A."/>
            <person name="Wisecaver J."/>
            <person name="Long T.M."/>
            <person name="Aerts A.L."/>
            <person name="Barry K."/>
            <person name="Choi C."/>
            <person name="Clum A."/>
            <person name="Coughlan A.Y."/>
            <person name="Deshpande S."/>
            <person name="Douglass A.P."/>
            <person name="Hanson S.J."/>
            <person name="Klenk H.-P."/>
            <person name="Labutti K."/>
            <person name="Lapidus A."/>
            <person name="Lindquist E."/>
            <person name="Lipzen A."/>
            <person name="Meier-Kolthoff J.P."/>
            <person name="Ohm R.A."/>
            <person name="Otillar R.P."/>
            <person name="Pangilinan J."/>
            <person name="Peng Y."/>
            <person name="Rokas A."/>
            <person name="Rosa C.A."/>
            <person name="Scheuner C."/>
            <person name="Sibirny A.A."/>
            <person name="Slot J.C."/>
            <person name="Stielow J.B."/>
            <person name="Sun H."/>
            <person name="Kurtzman C.P."/>
            <person name="Blackwell M."/>
            <person name="Jeffries T.W."/>
            <person name="Grigoriev I.V."/>
        </authorList>
    </citation>
    <scope>NUCLEOTIDE SEQUENCE [LARGE SCALE GENOMIC DNA]</scope>
    <source>
        <strain evidence="25">NRRL Y-17796</strain>
    </source>
</reference>
<feature type="region of interest" description="Disordered" evidence="22">
    <location>
        <begin position="379"/>
        <end position="470"/>
    </location>
</feature>
<dbReference type="OrthoDB" id="205248at2759"/>
<keyword evidence="7" id="KW-0690">Ribosome biogenesis</keyword>
<dbReference type="GO" id="GO:0000462">
    <property type="term" value="P:maturation of SSU-rRNA from tricistronic rRNA transcript (SSU-rRNA, 5.8S rRNA, LSU-rRNA)"/>
    <property type="evidence" value="ECO:0007669"/>
    <property type="project" value="EnsemblFungi"/>
</dbReference>
<evidence type="ECO:0000256" key="13">
    <source>
        <dbReference type="ARBA" id="ARBA00022801"/>
    </source>
</evidence>
<evidence type="ECO:0000256" key="3">
    <source>
        <dbReference type="ARBA" id="ARBA00009196"/>
    </source>
</evidence>
<dbReference type="InterPro" id="IPR000687">
    <property type="entry name" value="RIO_kinase"/>
</dbReference>
<dbReference type="GO" id="GO:0005829">
    <property type="term" value="C:cytosol"/>
    <property type="evidence" value="ECO:0007669"/>
    <property type="project" value="EnsemblFungi"/>
</dbReference>
<evidence type="ECO:0000256" key="20">
    <source>
        <dbReference type="PIRSR" id="PIRSR038147-2"/>
    </source>
</evidence>
<accession>A0A1E4TDH8</accession>
<keyword evidence="11 20" id="KW-0547">Nucleotide-binding</keyword>
<feature type="active site" description="4-aspartylphosphate intermediate" evidence="19">
    <location>
        <position position="258"/>
    </location>
</feature>
<dbReference type="CDD" id="cd05147">
    <property type="entry name" value="RIO1_euk"/>
    <property type="match status" value="1"/>
</dbReference>
<dbReference type="GO" id="GO:0005524">
    <property type="term" value="F:ATP binding"/>
    <property type="evidence" value="ECO:0007669"/>
    <property type="project" value="UniProtKB-KW"/>
</dbReference>
<comment type="catalytic activity">
    <reaction evidence="16">
        <text>L-threonyl-[protein] + ATP = O-phospho-L-threonyl-[protein] + ADP + H(+)</text>
        <dbReference type="Rhea" id="RHEA:46608"/>
        <dbReference type="Rhea" id="RHEA-COMP:11060"/>
        <dbReference type="Rhea" id="RHEA-COMP:11605"/>
        <dbReference type="ChEBI" id="CHEBI:15378"/>
        <dbReference type="ChEBI" id="CHEBI:30013"/>
        <dbReference type="ChEBI" id="CHEBI:30616"/>
        <dbReference type="ChEBI" id="CHEBI:61977"/>
        <dbReference type="ChEBI" id="CHEBI:456216"/>
        <dbReference type="EC" id="2.7.11.1"/>
    </reaction>
</comment>
<evidence type="ECO:0000256" key="4">
    <source>
        <dbReference type="ARBA" id="ARBA00012513"/>
    </source>
</evidence>
<evidence type="ECO:0000256" key="9">
    <source>
        <dbReference type="ARBA" id="ARBA00022679"/>
    </source>
</evidence>
<comment type="catalytic activity">
    <reaction evidence="17">
        <text>L-seryl-[protein] + ATP = O-phospho-L-seryl-[protein] + ADP + H(+)</text>
        <dbReference type="Rhea" id="RHEA:17989"/>
        <dbReference type="Rhea" id="RHEA-COMP:9863"/>
        <dbReference type="Rhea" id="RHEA-COMP:11604"/>
        <dbReference type="ChEBI" id="CHEBI:15378"/>
        <dbReference type="ChEBI" id="CHEBI:29999"/>
        <dbReference type="ChEBI" id="CHEBI:30616"/>
        <dbReference type="ChEBI" id="CHEBI:83421"/>
        <dbReference type="ChEBI" id="CHEBI:456216"/>
        <dbReference type="EC" id="2.7.11.1"/>
    </reaction>
</comment>
<keyword evidence="14 20" id="KW-0067">ATP-binding</keyword>
<evidence type="ECO:0000256" key="1">
    <source>
        <dbReference type="ARBA" id="ARBA00001946"/>
    </source>
</evidence>
<dbReference type="FunFam" id="3.30.200.20:FF:000148">
    <property type="entry name" value="Serine/threonine-protein kinase RIO1"/>
    <property type="match status" value="1"/>
</dbReference>
<dbReference type="EMBL" id="KV453843">
    <property type="protein sequence ID" value="ODV89815.1"/>
    <property type="molecule type" value="Genomic_DNA"/>
</dbReference>
<dbReference type="InterPro" id="IPR011009">
    <property type="entry name" value="Kinase-like_dom_sf"/>
</dbReference>
<gene>
    <name evidence="24" type="ORF">CANCADRAFT_4442</name>
</gene>
<feature type="compositionally biased region" description="Basic residues" evidence="22">
    <location>
        <begin position="447"/>
        <end position="470"/>
    </location>
</feature>
<evidence type="ECO:0000256" key="7">
    <source>
        <dbReference type="ARBA" id="ARBA00022517"/>
    </source>
</evidence>
<protein>
    <recommendedName>
        <fullName evidence="5">Serine/threonine-protein kinase RIO1</fullName>
        <ecNumber evidence="4">2.7.11.1</ecNumber>
    </recommendedName>
    <alternativeName>
        <fullName evidence="18">Serine/threonine-protein kinase rio1</fullName>
    </alternativeName>
</protein>
<evidence type="ECO:0000256" key="5">
    <source>
        <dbReference type="ARBA" id="ARBA00016038"/>
    </source>
</evidence>
<dbReference type="GO" id="GO:0090234">
    <property type="term" value="P:regulation of kinetochore assembly"/>
    <property type="evidence" value="ECO:0007669"/>
    <property type="project" value="EnsemblFungi"/>
</dbReference>
<keyword evidence="6" id="KW-0963">Cytoplasm</keyword>
<dbReference type="GO" id="GO:0000122">
    <property type="term" value="P:negative regulation of transcription by RNA polymerase II"/>
    <property type="evidence" value="ECO:0007669"/>
    <property type="project" value="EnsemblFungi"/>
</dbReference>
<dbReference type="InterPro" id="IPR051272">
    <property type="entry name" value="RIO-type_Ser/Thr_kinase"/>
</dbReference>
<feature type="region of interest" description="Disordered" evidence="22">
    <location>
        <begin position="1"/>
        <end position="22"/>
    </location>
</feature>
<dbReference type="GO" id="GO:0004674">
    <property type="term" value="F:protein serine/threonine kinase activity"/>
    <property type="evidence" value="ECO:0007669"/>
    <property type="project" value="UniProtKB-KW"/>
</dbReference>
<keyword evidence="12" id="KW-0418">Kinase</keyword>
<sequence>MADEIEPLEGRSVDHSTSDNSVTVKSVADEVADLTVDETALENRAHQVAPGEFEFFTKSHNRVVDKANRATREQVLDPRTTRILEKLLSREIVAEIHGCISTGKEANVYHAITADGAHRAIKIYKTSILIFKDRDRYVSGEFRFRSGYSRHNPRKMVKVWAEKEMRNLKRLYKNSIPSPEPIFLKDHVLVMDFLGDKSGWAWPRLHDAISDLSEDQVLTCYLQLVAFMHIMYHDCHLVHADLSEYNILYHDGLLYIIDVSQSVEHDHPASLDFLRMDIKNVSNFFSKYGVNVFSERAMFEIIATDDLIKKLPERNLETILSHLRSLDRSEVSEQQILDDNVFRQVYVPRHLDDILDAEDHMEKLARGERDDLVERKLVLDDSTDSSDSNQSGDNDSNDESDSDTDDEEGSSSDSSWENRESQPKGKKYEDKEAKRQRQQEQKEAAREKRKHKIKKHVKKRQEKLAARRRK</sequence>
<keyword evidence="13" id="KW-0378">Hydrolase</keyword>
<comment type="similarity">
    <text evidence="3">Belongs to the protein kinase superfamily. RIO-type Ser/Thr kinase family.</text>
</comment>
<feature type="domain" description="Protein kinase" evidence="23">
    <location>
        <begin position="94"/>
        <end position="378"/>
    </location>
</feature>
<evidence type="ECO:0000256" key="21">
    <source>
        <dbReference type="PIRSR" id="PIRSR038147-3"/>
    </source>
</evidence>
<dbReference type="PROSITE" id="PS01245">
    <property type="entry name" value="RIO1"/>
    <property type="match status" value="1"/>
</dbReference>
<keyword evidence="25" id="KW-1185">Reference proteome</keyword>
<feature type="binding site" evidence="21">
    <location>
        <position position="258"/>
    </location>
    <ligand>
        <name>Mg(2+)</name>
        <dbReference type="ChEBI" id="CHEBI:18420"/>
    </ligand>
</feature>
<keyword evidence="15" id="KW-0460">Magnesium</keyword>
<evidence type="ECO:0000256" key="8">
    <source>
        <dbReference type="ARBA" id="ARBA00022527"/>
    </source>
</evidence>
<evidence type="ECO:0000256" key="19">
    <source>
        <dbReference type="PIRSR" id="PIRSR038147-1"/>
    </source>
</evidence>
<evidence type="ECO:0000259" key="23">
    <source>
        <dbReference type="PROSITE" id="PS50011"/>
    </source>
</evidence>
<dbReference type="GO" id="GO:0000324">
    <property type="term" value="C:fungal-type vacuole"/>
    <property type="evidence" value="ECO:0007669"/>
    <property type="project" value="EnsemblFungi"/>
</dbReference>
<keyword evidence="10" id="KW-0479">Metal-binding</keyword>
<evidence type="ECO:0000256" key="10">
    <source>
        <dbReference type="ARBA" id="ARBA00022723"/>
    </source>
</evidence>